<organism evidence="2 3">
    <name type="scientific">Deinococcus rufus</name>
    <dbReference type="NCBI Taxonomy" id="2136097"/>
    <lineage>
        <taxon>Bacteria</taxon>
        <taxon>Thermotogati</taxon>
        <taxon>Deinococcota</taxon>
        <taxon>Deinococci</taxon>
        <taxon>Deinococcales</taxon>
        <taxon>Deinococcaceae</taxon>
        <taxon>Deinococcus</taxon>
    </lineage>
</organism>
<dbReference type="Pfam" id="PF19671">
    <property type="entry name" value="DUF6174"/>
    <property type="match status" value="1"/>
</dbReference>
<evidence type="ECO:0000313" key="2">
    <source>
        <dbReference type="EMBL" id="MFC3833202.1"/>
    </source>
</evidence>
<protein>
    <submittedName>
        <fullName evidence="2">DUF6174 domain-containing protein</fullName>
    </submittedName>
</protein>
<gene>
    <name evidence="2" type="ORF">ACFOSB_10060</name>
</gene>
<dbReference type="EMBL" id="JBHRZG010000010">
    <property type="protein sequence ID" value="MFC3833202.1"/>
    <property type="molecule type" value="Genomic_DNA"/>
</dbReference>
<name>A0ABV7Z6X8_9DEIO</name>
<dbReference type="Proteomes" id="UP001595803">
    <property type="component" value="Unassembled WGS sequence"/>
</dbReference>
<evidence type="ECO:0000313" key="3">
    <source>
        <dbReference type="Proteomes" id="UP001595803"/>
    </source>
</evidence>
<keyword evidence="1" id="KW-0732">Signal</keyword>
<sequence>MTRRVLLALAALSLTSAVAGGGGAPAGQPPLPRTCRDGYVRPDLAALSRDLQAARARWTASGVTSYTYDLHQIAAPVLFPDTRVTVRAGRAVSTAILPGQEGTPNPLARQTMEQRFDDIARTLAFQRGRTCPEVRVTFDAQTGHPTYLYSGLGDAGIADGFGEWTVTTFTPTR</sequence>
<feature type="chain" id="PRO_5046280139" evidence="1">
    <location>
        <begin position="20"/>
        <end position="173"/>
    </location>
</feature>
<feature type="signal peptide" evidence="1">
    <location>
        <begin position="1"/>
        <end position="19"/>
    </location>
</feature>
<evidence type="ECO:0000256" key="1">
    <source>
        <dbReference type="SAM" id="SignalP"/>
    </source>
</evidence>
<comment type="caution">
    <text evidence="2">The sequence shown here is derived from an EMBL/GenBank/DDBJ whole genome shotgun (WGS) entry which is preliminary data.</text>
</comment>
<dbReference type="RefSeq" id="WP_322472638.1">
    <property type="nucleotide sequence ID" value="NZ_JBHRZG010000010.1"/>
</dbReference>
<proteinExistence type="predicted"/>
<dbReference type="InterPro" id="IPR046172">
    <property type="entry name" value="DUF6174"/>
</dbReference>
<accession>A0ABV7Z6X8</accession>
<reference evidence="3" key="1">
    <citation type="journal article" date="2019" name="Int. J. Syst. Evol. Microbiol.">
        <title>The Global Catalogue of Microorganisms (GCM) 10K type strain sequencing project: providing services to taxonomists for standard genome sequencing and annotation.</title>
        <authorList>
            <consortium name="The Broad Institute Genomics Platform"/>
            <consortium name="The Broad Institute Genome Sequencing Center for Infectious Disease"/>
            <person name="Wu L."/>
            <person name="Ma J."/>
        </authorList>
    </citation>
    <scope>NUCLEOTIDE SEQUENCE [LARGE SCALE GENOMIC DNA]</scope>
    <source>
        <strain evidence="3">CCTCC AB 2017081</strain>
    </source>
</reference>
<keyword evidence="3" id="KW-1185">Reference proteome</keyword>